<keyword evidence="3 7" id="KW-0489">Methyltransferase</keyword>
<dbReference type="HAMAP" id="MF_00607">
    <property type="entry name" value="16SrRNA_methyltr_A"/>
    <property type="match status" value="1"/>
</dbReference>
<keyword evidence="12" id="KW-1185">Reference proteome</keyword>
<comment type="subcellular location">
    <subcellularLocation>
        <location evidence="7">Cytoplasm</location>
    </subcellularLocation>
</comment>
<comment type="catalytic activity">
    <reaction evidence="7">
        <text>adenosine(1518)/adenosine(1519) in 16S rRNA + 4 S-adenosyl-L-methionine = N(6)-dimethyladenosine(1518)/N(6)-dimethyladenosine(1519) in 16S rRNA + 4 S-adenosyl-L-homocysteine + 4 H(+)</text>
        <dbReference type="Rhea" id="RHEA:19609"/>
        <dbReference type="Rhea" id="RHEA-COMP:10232"/>
        <dbReference type="Rhea" id="RHEA-COMP:10233"/>
        <dbReference type="ChEBI" id="CHEBI:15378"/>
        <dbReference type="ChEBI" id="CHEBI:57856"/>
        <dbReference type="ChEBI" id="CHEBI:59789"/>
        <dbReference type="ChEBI" id="CHEBI:74411"/>
        <dbReference type="ChEBI" id="CHEBI:74493"/>
        <dbReference type="EC" id="2.1.1.182"/>
    </reaction>
</comment>
<dbReference type="SUPFAM" id="SSF53335">
    <property type="entry name" value="S-adenosyl-L-methionine-dependent methyltransferases"/>
    <property type="match status" value="1"/>
</dbReference>
<comment type="function">
    <text evidence="7">Specifically dimethylates two adjacent adenosines (A1518 and A1519) in the loop of a conserved hairpin near the 3'-end of 16S rRNA in the 30S particle. May play a critical role in biogenesis of 30S subunits.</text>
</comment>
<dbReference type="InterPro" id="IPR020598">
    <property type="entry name" value="rRNA_Ade_methylase_Trfase_N"/>
</dbReference>
<comment type="caution">
    <text evidence="11">The sequence shown here is derived from an EMBL/GenBank/DDBJ whole genome shotgun (WGS) entry which is preliminary data.</text>
</comment>
<dbReference type="InterPro" id="IPR029063">
    <property type="entry name" value="SAM-dependent_MTases_sf"/>
</dbReference>
<evidence type="ECO:0000256" key="2">
    <source>
        <dbReference type="ARBA" id="ARBA00022552"/>
    </source>
</evidence>
<feature type="domain" description="Ribosomal RNA adenine methylase transferase N-terminal" evidence="10">
    <location>
        <begin position="81"/>
        <end position="303"/>
    </location>
</feature>
<name>A0A7K1T5A6_9ACTN</name>
<keyword evidence="4 7" id="KW-0808">Transferase</keyword>
<dbReference type="PANTHER" id="PTHR11727:SF7">
    <property type="entry name" value="DIMETHYLADENOSINE TRANSFERASE-RELATED"/>
    <property type="match status" value="1"/>
</dbReference>
<evidence type="ECO:0000313" key="11">
    <source>
        <dbReference type="EMBL" id="MVN58789.1"/>
    </source>
</evidence>
<dbReference type="Gene3D" id="1.10.8.100">
    <property type="entry name" value="Ribosomal RNA adenine dimethylase-like, domain 2"/>
    <property type="match status" value="1"/>
</dbReference>
<dbReference type="Gene3D" id="3.40.50.150">
    <property type="entry name" value="Vaccinia Virus protein VP39"/>
    <property type="match status" value="1"/>
</dbReference>
<dbReference type="GO" id="GO:0005829">
    <property type="term" value="C:cytosol"/>
    <property type="evidence" value="ECO:0007669"/>
    <property type="project" value="TreeGrafter"/>
</dbReference>
<proteinExistence type="inferred from homology"/>
<dbReference type="InterPro" id="IPR011530">
    <property type="entry name" value="rRNA_adenine_dimethylase"/>
</dbReference>
<protein>
    <recommendedName>
        <fullName evidence="7">Ribosomal RNA small subunit methyltransferase A</fullName>
        <ecNumber evidence="7">2.1.1.182</ecNumber>
    </recommendedName>
    <alternativeName>
        <fullName evidence="7">16S rRNA (adenine(1518)-N(6)/adenine(1519)-N(6))-dimethyltransferase</fullName>
    </alternativeName>
    <alternativeName>
        <fullName evidence="7">16S rRNA dimethyladenosine transferase</fullName>
    </alternativeName>
    <alternativeName>
        <fullName evidence="7">16S rRNA dimethylase</fullName>
    </alternativeName>
    <alternativeName>
        <fullName evidence="7">S-adenosylmethionine-6-N', N'-adenosyl(rRNA) dimethyltransferase</fullName>
    </alternativeName>
</protein>
<evidence type="ECO:0000256" key="8">
    <source>
        <dbReference type="PROSITE-ProRule" id="PRU01026"/>
    </source>
</evidence>
<accession>A0A7K1T5A6</accession>
<feature type="binding site" evidence="7 8">
    <location>
        <position position="76"/>
    </location>
    <ligand>
        <name>S-adenosyl-L-methionine</name>
        <dbReference type="ChEBI" id="CHEBI:59789"/>
    </ligand>
</feature>
<dbReference type="InterPro" id="IPR001737">
    <property type="entry name" value="KsgA/Erm"/>
</dbReference>
<dbReference type="InterPro" id="IPR023165">
    <property type="entry name" value="rRNA_Ade_diMease-like_C"/>
</dbReference>
<dbReference type="CDD" id="cd02440">
    <property type="entry name" value="AdoMet_MTases"/>
    <property type="match status" value="1"/>
</dbReference>
<feature type="compositionally biased region" description="Basic residues" evidence="9">
    <location>
        <begin position="22"/>
        <end position="31"/>
    </location>
</feature>
<reference evidence="11 12" key="1">
    <citation type="submission" date="2019-11" db="EMBL/GenBank/DDBJ databases">
        <title>Whole genome shotgun sequencing (WGS) data from Adlercreutzia equolifaciens ResAG-91, Eggerthella lenta MRI-F36, MRI-F37, MRI-F40, ResAG-49, ResAG-88, ResAG-121, ResAG-145, and Gordonibacter sp. ResAG-5, ResAG-26, ResAG-43, ResAG-50, ResAG-59.</title>
        <authorList>
            <person name="Stoll D.A."/>
            <person name="Danylec N."/>
            <person name="Franz C.M.A.P."/>
            <person name="Huch M."/>
        </authorList>
    </citation>
    <scope>NUCLEOTIDE SEQUENCE [LARGE SCALE GENOMIC DNA]</scope>
    <source>
        <strain evidence="11 12">ResAG-91</strain>
    </source>
</reference>
<evidence type="ECO:0000256" key="3">
    <source>
        <dbReference type="ARBA" id="ARBA00022603"/>
    </source>
</evidence>
<dbReference type="AlphaFoldDB" id="A0A7K1T5A6"/>
<dbReference type="PROSITE" id="PS51689">
    <property type="entry name" value="SAM_RNA_A_N6_MT"/>
    <property type="match status" value="1"/>
</dbReference>
<dbReference type="Pfam" id="PF00398">
    <property type="entry name" value="RrnaAD"/>
    <property type="match status" value="1"/>
</dbReference>
<feature type="binding site" evidence="7 8">
    <location>
        <position position="122"/>
    </location>
    <ligand>
        <name>S-adenosyl-L-methionine</name>
        <dbReference type="ChEBI" id="CHEBI:59789"/>
    </ligand>
</feature>
<dbReference type="GO" id="GO:0052908">
    <property type="term" value="F:16S rRNA (adenine(1518)-N(6)/adenine(1519)-N(6))-dimethyltransferase activity"/>
    <property type="evidence" value="ECO:0007669"/>
    <property type="project" value="UniProtKB-EC"/>
</dbReference>
<evidence type="ECO:0000256" key="4">
    <source>
        <dbReference type="ARBA" id="ARBA00022679"/>
    </source>
</evidence>
<feature type="binding site" evidence="7 8">
    <location>
        <position position="74"/>
    </location>
    <ligand>
        <name>S-adenosyl-L-methionine</name>
        <dbReference type="ChEBI" id="CHEBI:59789"/>
    </ligand>
</feature>
<dbReference type="EC" id="2.1.1.182" evidence="7"/>
<gene>
    <name evidence="7 11" type="primary">rsmA</name>
    <name evidence="7" type="synonym">ksgA</name>
    <name evidence="11" type="ORF">GO707_06085</name>
</gene>
<evidence type="ECO:0000313" key="12">
    <source>
        <dbReference type="Proteomes" id="UP000488839"/>
    </source>
</evidence>
<sequence>MPRSRAPAARASPPARAAARPTGRRTPRRRATAVAATDSYAGGDGRLSPLSTPSATRAVLEAHGIGTKYTLGQNFLVNDDVLKKIIVLAEVGEADRILEVGPGIGTLTIALLKHAASVVAIERDPDLPAVLADTLHPWRDKFALIEKDALDVTGDDIVAAMAGIGADTGCLDRASSAANETAQWAVSQSEDCLSESRYRVAVPQEEPQLSLPNKLVANLPYAVAATVVLDYFENFPFLDSATVMVQKEVADRMAAAVGTKNYGAYTVKLGLHAEPAGRFPVGPGNFFPPPRVDSAVIRLNRRVPLMADGAPATPEVIAAAALVADAAFANRRKTIANSCKTYFSGRGSLLLGASGSSAGLRAVDGALSGGVGGAFVLDGADIVDHLPAIFDAAAIDPRRRGETLTQQEFLALGAALLKEATV</sequence>
<dbReference type="EMBL" id="WPOO01000008">
    <property type="protein sequence ID" value="MVN58789.1"/>
    <property type="molecule type" value="Genomic_DNA"/>
</dbReference>
<dbReference type="GO" id="GO:0003723">
    <property type="term" value="F:RNA binding"/>
    <property type="evidence" value="ECO:0007669"/>
    <property type="project" value="UniProtKB-UniRule"/>
</dbReference>
<dbReference type="PROSITE" id="PS01131">
    <property type="entry name" value="RRNA_A_DIMETH"/>
    <property type="match status" value="1"/>
</dbReference>
<keyword evidence="2 7" id="KW-0698">rRNA processing</keyword>
<dbReference type="Proteomes" id="UP000488839">
    <property type="component" value="Unassembled WGS sequence"/>
</dbReference>
<keyword evidence="1 7" id="KW-0963">Cytoplasm</keyword>
<feature type="binding site" evidence="7 8">
    <location>
        <position position="101"/>
    </location>
    <ligand>
        <name>S-adenosyl-L-methionine</name>
        <dbReference type="ChEBI" id="CHEBI:59789"/>
    </ligand>
</feature>
<dbReference type="SMART" id="SM00650">
    <property type="entry name" value="rADc"/>
    <property type="match status" value="1"/>
</dbReference>
<evidence type="ECO:0000256" key="5">
    <source>
        <dbReference type="ARBA" id="ARBA00022691"/>
    </source>
</evidence>
<feature type="region of interest" description="Disordered" evidence="9">
    <location>
        <begin position="1"/>
        <end position="52"/>
    </location>
</feature>
<dbReference type="InterPro" id="IPR020596">
    <property type="entry name" value="rRNA_Ade_Mease_Trfase_CS"/>
</dbReference>
<feature type="binding site" evidence="7 8">
    <location>
        <position position="148"/>
    </location>
    <ligand>
        <name>S-adenosyl-L-methionine</name>
        <dbReference type="ChEBI" id="CHEBI:59789"/>
    </ligand>
</feature>
<evidence type="ECO:0000259" key="10">
    <source>
        <dbReference type="SMART" id="SM00650"/>
    </source>
</evidence>
<evidence type="ECO:0000256" key="7">
    <source>
        <dbReference type="HAMAP-Rule" id="MF_00607"/>
    </source>
</evidence>
<evidence type="ECO:0000256" key="1">
    <source>
        <dbReference type="ARBA" id="ARBA00022490"/>
    </source>
</evidence>
<evidence type="ECO:0000256" key="6">
    <source>
        <dbReference type="ARBA" id="ARBA00022884"/>
    </source>
</evidence>
<dbReference type="PANTHER" id="PTHR11727">
    <property type="entry name" value="DIMETHYLADENOSINE TRANSFERASE"/>
    <property type="match status" value="1"/>
</dbReference>
<organism evidence="11 12">
    <name type="scientific">Adlercreutzia rubneri</name>
    <dbReference type="NCBI Taxonomy" id="2916441"/>
    <lineage>
        <taxon>Bacteria</taxon>
        <taxon>Bacillati</taxon>
        <taxon>Actinomycetota</taxon>
        <taxon>Coriobacteriia</taxon>
        <taxon>Eggerthellales</taxon>
        <taxon>Eggerthellaceae</taxon>
        <taxon>Adlercreutzia</taxon>
    </lineage>
</organism>
<comment type="similarity">
    <text evidence="7">Belongs to the class I-like SAM-binding methyltransferase superfamily. rRNA adenine N(6)-methyltransferase family. RsmA subfamily.</text>
</comment>
<keyword evidence="5 7" id="KW-0949">S-adenosyl-L-methionine</keyword>
<keyword evidence="6 7" id="KW-0694">RNA-binding</keyword>
<evidence type="ECO:0000256" key="9">
    <source>
        <dbReference type="SAM" id="MobiDB-lite"/>
    </source>
</evidence>
<feature type="compositionally biased region" description="Low complexity" evidence="9">
    <location>
        <begin position="1"/>
        <end position="21"/>
    </location>
</feature>
<feature type="binding site" evidence="7 8">
    <location>
        <position position="218"/>
    </location>
    <ligand>
        <name>S-adenosyl-L-methionine</name>
        <dbReference type="ChEBI" id="CHEBI:59789"/>
    </ligand>
</feature>